<sequence>MEKIFTDAIKEFNLIFENAQNSLPKIEDNRPKTSVSTEKRKHSLNKNKTENDLKKAKSISNDSLKFNLEDDEKMIKESMDKIRGIVEQGKNKRAKILQEYNECYQECESIFNTIQNNLDDIITKNGQQDIIDALNSLLTTKKSENIDLNDYFTIDDAKKVLYINPLAPIEDSTQIIPKKKYSHVKPVNNLKKYEEYSDTQIISIHEAQTKIKEKAEILIVKPESVNFTDYVPNETYVRKLNLKNGSKEILKFRIKFPQANVVKIVCENANLNNDINLAPGLSLDLNIYFKPVNCFKNEYDIKCQLSSGKEYIVPIITQNMDPELIYEGKSLSNRLISIGGSLVNHKKRVQMKLKNIQGNSKFQIFPDHINLDSFDSSTLNFAAGSKLNALFHETIIVHPEKFELEKDKEIVICVDIKPEQEGAIKHSFSVISDTLKIFHFSLEGMAEYKRFCFENSSSILVKDMKDVFANETRQFEFSVINQNSFAIQTYWEVKEKDVSTIAQQCHSVFSVSPSNVEFPPNGKITFVAKYSPTSPRFHEFSCTLFIKSFLSQLSKVPVNEDTHLELIVRGSCVSNKNREITYQHTCGPLNTQFLIKDSGECFLYQKKVSNHISLEFSNHLLDLGLIKPFSKHIEQVQIRNCGNILIKARISHQMQVDESLNILDPFDFRHYDLATIDCFPRVLLPNAFVLYEKDAISLQPGEEINISVTVIPIMECRLRCFLRFNVLNEEPCSLLPRLANKIYITEIRAECLNELIEFTKSESTISNCFVNYTSKDKIVLRNCRMYKTFYHLRSKNNEKITNVQIPQFNGWLQPGECKEIEVLTKPLKSDVDVDYNIECEYGGKKEKTFVLMKGHSLGFSCNVSSEDPIDRIIYPRTDFTDHDASHVLFFSPLKIGESQTIVVNVENLSILSSAVKTKVLCDQFLNVSIKHEKCIESYGILPIEVKVHSLTPGLYLSSIICDFEGYSIKILFQVSFNGSPIQFIKSLTPGLGLVEDEEIAHHLIVGTLIQEMEGQLINKKKNIAIQNTSAIAVHVSMNLEQQEKNYSLSDLAIDLKPNETKSLSLFFQGNHIGLYECAIRTIVTSLHENDIERDKFIRPFTLLPRALIKMSTENIKEASNLLKFIE</sequence>
<organism evidence="2 3">
    <name type="scientific">Rozella allomycis (strain CSF55)</name>
    <dbReference type="NCBI Taxonomy" id="988480"/>
    <lineage>
        <taxon>Eukaryota</taxon>
        <taxon>Fungi</taxon>
        <taxon>Fungi incertae sedis</taxon>
        <taxon>Cryptomycota</taxon>
        <taxon>Cryptomycota incertae sedis</taxon>
        <taxon>Rozella</taxon>
    </lineage>
</organism>
<dbReference type="AlphaFoldDB" id="A0A075AVX8"/>
<evidence type="ECO:0000313" key="3">
    <source>
        <dbReference type="Proteomes" id="UP000030755"/>
    </source>
</evidence>
<accession>A0A075AVX8</accession>
<keyword evidence="3" id="KW-1185">Reference proteome</keyword>
<dbReference type="PANTHER" id="PTHR46348:SF1">
    <property type="entry name" value="DELETED IN LUNG AND ESOPHAGEAL CANCER PROTEIN 1"/>
    <property type="match status" value="1"/>
</dbReference>
<feature type="region of interest" description="Disordered" evidence="1">
    <location>
        <begin position="25"/>
        <end position="51"/>
    </location>
</feature>
<dbReference type="InterPro" id="IPR033304">
    <property type="entry name" value="DLEC1"/>
</dbReference>
<evidence type="ECO:0000256" key="1">
    <source>
        <dbReference type="SAM" id="MobiDB-lite"/>
    </source>
</evidence>
<dbReference type="GO" id="GO:0005737">
    <property type="term" value="C:cytoplasm"/>
    <property type="evidence" value="ECO:0007669"/>
    <property type="project" value="TreeGrafter"/>
</dbReference>
<dbReference type="HOGENOM" id="CLU_279674_0_0_1"/>
<dbReference type="EMBL" id="KE561122">
    <property type="protein sequence ID" value="EPZ32664.1"/>
    <property type="molecule type" value="Genomic_DNA"/>
</dbReference>
<dbReference type="PANTHER" id="PTHR46348">
    <property type="entry name" value="DELETED IN LUNG AND ESOPHAGEAL CANCER PROTEIN 1"/>
    <property type="match status" value="1"/>
</dbReference>
<dbReference type="Proteomes" id="UP000030755">
    <property type="component" value="Unassembled WGS sequence"/>
</dbReference>
<dbReference type="Gene3D" id="2.60.40.10">
    <property type="entry name" value="Immunoglobulins"/>
    <property type="match status" value="3"/>
</dbReference>
<dbReference type="STRING" id="988480.A0A075AVX8"/>
<proteinExistence type="predicted"/>
<evidence type="ECO:0000313" key="2">
    <source>
        <dbReference type="EMBL" id="EPZ32664.1"/>
    </source>
</evidence>
<reference evidence="2 3" key="1">
    <citation type="journal article" date="2013" name="Curr. Biol.">
        <title>Shared signatures of parasitism and phylogenomics unite Cryptomycota and microsporidia.</title>
        <authorList>
            <person name="James T.Y."/>
            <person name="Pelin A."/>
            <person name="Bonen L."/>
            <person name="Ahrendt S."/>
            <person name="Sain D."/>
            <person name="Corradi N."/>
            <person name="Stajich J.E."/>
        </authorList>
    </citation>
    <scope>NUCLEOTIDE SEQUENCE [LARGE SCALE GENOMIC DNA]</scope>
    <source>
        <strain evidence="2 3">CSF55</strain>
    </source>
</reference>
<dbReference type="GO" id="GO:0015631">
    <property type="term" value="F:tubulin binding"/>
    <property type="evidence" value="ECO:0007669"/>
    <property type="project" value="TreeGrafter"/>
</dbReference>
<dbReference type="OrthoDB" id="2115465at2759"/>
<protein>
    <submittedName>
        <fullName evidence="2">Uncharacterized protein</fullName>
    </submittedName>
</protein>
<dbReference type="GO" id="GO:0005929">
    <property type="term" value="C:cilium"/>
    <property type="evidence" value="ECO:0007669"/>
    <property type="project" value="TreeGrafter"/>
</dbReference>
<name>A0A075AVX8_ROZAC</name>
<gene>
    <name evidence="2" type="ORF">O9G_003792</name>
</gene>
<dbReference type="InterPro" id="IPR013783">
    <property type="entry name" value="Ig-like_fold"/>
</dbReference>